<accession>A0A2C6KFZ6</accession>
<proteinExistence type="predicted"/>
<name>A0A2C6KFZ6_9APIC</name>
<sequence length="192" mass="21076">MTLCLCVETVRQCKDADVARQALLYYHACSTCGAPQVDAMVVRRLPEVVAATLDSLHCWGLENLSVLWKAFALWSERYDQVFLQTISDWLGARETGVTSAREQLGRCSGAGVSSRLREMEVGQKEIVFCCFRSFRGARVRQLLQDLCLIASGSIVPSDALVAYEYALQTDQSKQAARFGSGQALGSNVVEVG</sequence>
<dbReference type="RefSeq" id="XP_067917129.1">
    <property type="nucleotide sequence ID" value="XM_068070895.1"/>
</dbReference>
<dbReference type="EMBL" id="MIGC01008328">
    <property type="protein sequence ID" value="PHJ15395.1"/>
    <property type="molecule type" value="Genomic_DNA"/>
</dbReference>
<dbReference type="Proteomes" id="UP000221165">
    <property type="component" value="Unassembled WGS sequence"/>
</dbReference>
<keyword evidence="2" id="KW-1185">Reference proteome</keyword>
<dbReference type="GeneID" id="94434106"/>
<evidence type="ECO:0000313" key="2">
    <source>
        <dbReference type="Proteomes" id="UP000221165"/>
    </source>
</evidence>
<comment type="caution">
    <text evidence="1">The sequence shown here is derived from an EMBL/GenBank/DDBJ whole genome shotgun (WGS) entry which is preliminary data.</text>
</comment>
<gene>
    <name evidence="1" type="ORF">CSUI_010794</name>
</gene>
<reference evidence="1 2" key="1">
    <citation type="journal article" date="2017" name="Int. J. Parasitol.">
        <title>The genome of the protozoan parasite Cystoisospora suis and a reverse vaccinology approach to identify vaccine candidates.</title>
        <authorList>
            <person name="Palmieri N."/>
            <person name="Shrestha A."/>
            <person name="Ruttkowski B."/>
            <person name="Beck T."/>
            <person name="Vogl C."/>
            <person name="Tomley F."/>
            <person name="Blake D.P."/>
            <person name="Joachim A."/>
        </authorList>
    </citation>
    <scope>NUCLEOTIDE SEQUENCE [LARGE SCALE GENOMIC DNA]</scope>
    <source>
        <strain evidence="1 2">Wien I</strain>
    </source>
</reference>
<dbReference type="AlphaFoldDB" id="A0A2C6KFZ6"/>
<protein>
    <submittedName>
        <fullName evidence="1">Uncharacterized protein</fullName>
    </submittedName>
</protein>
<dbReference type="OrthoDB" id="435593at2759"/>
<evidence type="ECO:0000313" key="1">
    <source>
        <dbReference type="EMBL" id="PHJ15395.1"/>
    </source>
</evidence>
<dbReference type="VEuPathDB" id="ToxoDB:CSUI_010794"/>
<organism evidence="1 2">
    <name type="scientific">Cystoisospora suis</name>
    <dbReference type="NCBI Taxonomy" id="483139"/>
    <lineage>
        <taxon>Eukaryota</taxon>
        <taxon>Sar</taxon>
        <taxon>Alveolata</taxon>
        <taxon>Apicomplexa</taxon>
        <taxon>Conoidasida</taxon>
        <taxon>Coccidia</taxon>
        <taxon>Eucoccidiorida</taxon>
        <taxon>Eimeriorina</taxon>
        <taxon>Sarcocystidae</taxon>
        <taxon>Cystoisospora</taxon>
    </lineage>
</organism>